<evidence type="ECO:0000313" key="16">
    <source>
        <dbReference type="Proteomes" id="UP000299084"/>
    </source>
</evidence>
<evidence type="ECO:0000256" key="12">
    <source>
        <dbReference type="ARBA" id="ARBA00031867"/>
    </source>
</evidence>
<keyword evidence="6" id="KW-0472">Membrane</keyword>
<evidence type="ECO:0000259" key="14">
    <source>
        <dbReference type="SMART" id="SM00134"/>
    </source>
</evidence>
<feature type="domain" description="UPAR/Ly6" evidence="14">
    <location>
        <begin position="29"/>
        <end position="113"/>
    </location>
</feature>
<dbReference type="SMART" id="SM00134">
    <property type="entry name" value="LU"/>
    <property type="match status" value="1"/>
</dbReference>
<evidence type="ECO:0000256" key="11">
    <source>
        <dbReference type="ARBA" id="ARBA00031590"/>
    </source>
</evidence>
<dbReference type="GO" id="GO:0098552">
    <property type="term" value="C:side of membrane"/>
    <property type="evidence" value="ECO:0007669"/>
    <property type="project" value="UniProtKB-KW"/>
</dbReference>
<dbReference type="PROSITE" id="PS00983">
    <property type="entry name" value="LY6_UPAR"/>
    <property type="match status" value="1"/>
</dbReference>
<dbReference type="Pfam" id="PF25152">
    <property type="entry name" value="CD59"/>
    <property type="match status" value="1"/>
</dbReference>
<dbReference type="OrthoDB" id="10011411at2759"/>
<dbReference type="GO" id="GO:0005886">
    <property type="term" value="C:plasma membrane"/>
    <property type="evidence" value="ECO:0007669"/>
    <property type="project" value="UniProtKB-SubCell"/>
</dbReference>
<gene>
    <name evidence="15" type="ORF">Cadr_000014747</name>
</gene>
<comment type="subunit">
    <text evidence="2">Interacts with T-cell surface antigen CD2.</text>
</comment>
<protein>
    <recommendedName>
        <fullName evidence="3">CD59 glycoprotein</fullName>
    </recommendedName>
    <alternativeName>
        <fullName evidence="11">MAC-inhibitory protein</fullName>
    </alternativeName>
    <alternativeName>
        <fullName evidence="12">Membrane attack complex inhibition factor</fullName>
    </alternativeName>
    <alternativeName>
        <fullName evidence="10">Protectin</fullName>
    </alternativeName>
</protein>
<dbReference type="CDD" id="cd23554">
    <property type="entry name" value="TFP_LU_ECD_CD59"/>
    <property type="match status" value="1"/>
</dbReference>
<evidence type="ECO:0000256" key="5">
    <source>
        <dbReference type="ARBA" id="ARBA00022729"/>
    </source>
</evidence>
<keyword evidence="5 13" id="KW-0732">Signal</keyword>
<dbReference type="GO" id="GO:0001971">
    <property type="term" value="P:negative regulation of activation of membrane attack complex"/>
    <property type="evidence" value="ECO:0007669"/>
    <property type="project" value="TreeGrafter"/>
</dbReference>
<keyword evidence="9" id="KW-0449">Lipoprotein</keyword>
<evidence type="ECO:0000256" key="8">
    <source>
        <dbReference type="ARBA" id="ARBA00023180"/>
    </source>
</evidence>
<dbReference type="PANTHER" id="PTHR10036">
    <property type="entry name" value="CD59 GLYCOPROTEIN"/>
    <property type="match status" value="1"/>
</dbReference>
<name>A0A5N4DN04_CAMDR</name>
<feature type="signal peptide" evidence="13">
    <location>
        <begin position="1"/>
        <end position="28"/>
    </location>
</feature>
<dbReference type="InterPro" id="IPR018363">
    <property type="entry name" value="CD59_antigen_CS"/>
</dbReference>
<dbReference type="PANTHER" id="PTHR10036:SF24">
    <property type="entry name" value="CD59 GLYCOPROTEIN"/>
    <property type="match status" value="1"/>
</dbReference>
<dbReference type="InterPro" id="IPR016054">
    <property type="entry name" value="LY6_UPA_recep-like"/>
</dbReference>
<keyword evidence="4" id="KW-0336">GPI-anchor</keyword>
<dbReference type="Proteomes" id="UP000299084">
    <property type="component" value="Unassembled WGS sequence"/>
</dbReference>
<dbReference type="EMBL" id="JWIN03000010">
    <property type="protein sequence ID" value="KAB1272427.1"/>
    <property type="molecule type" value="Genomic_DNA"/>
</dbReference>
<evidence type="ECO:0000256" key="7">
    <source>
        <dbReference type="ARBA" id="ARBA00023157"/>
    </source>
</evidence>
<dbReference type="GO" id="GO:0001848">
    <property type="term" value="F:complement binding"/>
    <property type="evidence" value="ECO:0007669"/>
    <property type="project" value="TreeGrafter"/>
</dbReference>
<sequence>MVTMGSKGGFVLLWLLLFLAVFCHLGHSLQCYSCVDPPHECTTIVNCTHNQDACIIVKAVPSKSYYQCWKIADCKFEVIAKSLGEKELKYSCCQKDLCNSSHVMNTAGKAVLLVSLLLLVAVRHFCL</sequence>
<organism evidence="15 16">
    <name type="scientific">Camelus dromedarius</name>
    <name type="common">Dromedary</name>
    <name type="synonym">Arabian camel</name>
    <dbReference type="NCBI Taxonomy" id="9838"/>
    <lineage>
        <taxon>Eukaryota</taxon>
        <taxon>Metazoa</taxon>
        <taxon>Chordata</taxon>
        <taxon>Craniata</taxon>
        <taxon>Vertebrata</taxon>
        <taxon>Euteleostomi</taxon>
        <taxon>Mammalia</taxon>
        <taxon>Eutheria</taxon>
        <taxon>Laurasiatheria</taxon>
        <taxon>Artiodactyla</taxon>
        <taxon>Tylopoda</taxon>
        <taxon>Camelidae</taxon>
        <taxon>Camelus</taxon>
    </lineage>
</organism>
<dbReference type="InterPro" id="IPR045860">
    <property type="entry name" value="Snake_toxin-like_sf"/>
</dbReference>
<evidence type="ECO:0000256" key="13">
    <source>
        <dbReference type="SAM" id="SignalP"/>
    </source>
</evidence>
<feature type="chain" id="PRO_5024421010" description="CD59 glycoprotein" evidence="13">
    <location>
        <begin position="29"/>
        <end position="127"/>
    </location>
</feature>
<dbReference type="AlphaFoldDB" id="A0A5N4DN04"/>
<evidence type="ECO:0000256" key="1">
    <source>
        <dbReference type="ARBA" id="ARBA00004609"/>
    </source>
</evidence>
<comment type="subcellular location">
    <subcellularLocation>
        <location evidence="1">Cell membrane</location>
        <topology evidence="1">Lipid-anchor</topology>
        <topology evidence="1">GPI-anchor</topology>
    </subcellularLocation>
</comment>
<keyword evidence="8" id="KW-0325">Glycoprotein</keyword>
<keyword evidence="7" id="KW-1015">Disulfide bond</keyword>
<keyword evidence="16" id="KW-1185">Reference proteome</keyword>
<evidence type="ECO:0000256" key="4">
    <source>
        <dbReference type="ARBA" id="ARBA00022622"/>
    </source>
</evidence>
<evidence type="ECO:0000256" key="2">
    <source>
        <dbReference type="ARBA" id="ARBA00011481"/>
    </source>
</evidence>
<comment type="caution">
    <text evidence="15">The sequence shown here is derived from an EMBL/GenBank/DDBJ whole genome shotgun (WGS) entry which is preliminary data.</text>
</comment>
<proteinExistence type="predicted"/>
<evidence type="ECO:0000256" key="9">
    <source>
        <dbReference type="ARBA" id="ARBA00023288"/>
    </source>
</evidence>
<reference evidence="15 16" key="1">
    <citation type="journal article" date="2019" name="Mol. Ecol. Resour.">
        <title>Improving Illumina assemblies with Hi-C and long reads: an example with the North African dromedary.</title>
        <authorList>
            <person name="Elbers J.P."/>
            <person name="Rogers M.F."/>
            <person name="Perelman P.L."/>
            <person name="Proskuryakova A.A."/>
            <person name="Serdyukova N.A."/>
            <person name="Johnson W.E."/>
            <person name="Horin P."/>
            <person name="Corander J."/>
            <person name="Murphy D."/>
            <person name="Burger P.A."/>
        </authorList>
    </citation>
    <scope>NUCLEOTIDE SEQUENCE [LARGE SCALE GENOMIC DNA]</scope>
    <source>
        <strain evidence="15">Drom800</strain>
        <tissue evidence="15">Blood</tissue>
    </source>
</reference>
<evidence type="ECO:0000313" key="15">
    <source>
        <dbReference type="EMBL" id="KAB1272427.1"/>
    </source>
</evidence>
<accession>A0A5N4DN04</accession>
<dbReference type="Gene3D" id="2.10.60.10">
    <property type="entry name" value="CD59"/>
    <property type="match status" value="1"/>
</dbReference>
<evidence type="ECO:0000256" key="10">
    <source>
        <dbReference type="ARBA" id="ARBA00029920"/>
    </source>
</evidence>
<dbReference type="SUPFAM" id="SSF57302">
    <property type="entry name" value="Snake toxin-like"/>
    <property type="match status" value="1"/>
</dbReference>
<evidence type="ECO:0000256" key="3">
    <source>
        <dbReference type="ARBA" id="ARBA00015038"/>
    </source>
</evidence>
<dbReference type="InterPro" id="IPR056949">
    <property type="entry name" value="CD59"/>
</dbReference>
<evidence type="ECO:0000256" key="6">
    <source>
        <dbReference type="ARBA" id="ARBA00023136"/>
    </source>
</evidence>